<dbReference type="GO" id="GO:0004197">
    <property type="term" value="F:cysteine-type endopeptidase activity"/>
    <property type="evidence" value="ECO:0007669"/>
    <property type="project" value="InterPro"/>
</dbReference>
<dbReference type="GO" id="GO:0042981">
    <property type="term" value="P:regulation of apoptotic process"/>
    <property type="evidence" value="ECO:0007669"/>
    <property type="project" value="InterPro"/>
</dbReference>
<dbReference type="PANTHER" id="PTHR47901:SF3">
    <property type="entry name" value="CASPASE-1"/>
    <property type="match status" value="1"/>
</dbReference>
<dbReference type="PROSITE" id="PS50209">
    <property type="entry name" value="CARD"/>
    <property type="match status" value="1"/>
</dbReference>
<proteinExistence type="predicted"/>
<dbReference type="Pfam" id="PF00619">
    <property type="entry name" value="CARD"/>
    <property type="match status" value="1"/>
</dbReference>
<evidence type="ECO:0000313" key="2">
    <source>
        <dbReference type="Ensembl" id="ENSCVAP00000003282.1"/>
    </source>
</evidence>
<name>A0A3Q2CEC8_CYPVA</name>
<evidence type="ECO:0000259" key="1">
    <source>
        <dbReference type="PROSITE" id="PS50209"/>
    </source>
</evidence>
<evidence type="ECO:0000313" key="3">
    <source>
        <dbReference type="Proteomes" id="UP000265020"/>
    </source>
</evidence>
<dbReference type="Gene3D" id="1.10.533.10">
    <property type="entry name" value="Death Domain, Fas"/>
    <property type="match status" value="1"/>
</dbReference>
<sequence length="98" mass="11369">MSLFELSRVRGRFVEKVSKPLIKQLLDDLLEDRLLNDGETDSVLEDCSGKADMARCLIDMVRKKGDKASRRMIEHLEKRDPTLHSELADRIRKMKSIK</sequence>
<dbReference type="InterPro" id="IPR011029">
    <property type="entry name" value="DEATH-like_dom_sf"/>
</dbReference>
<organism evidence="2 3">
    <name type="scientific">Cyprinodon variegatus</name>
    <name type="common">Sheepshead minnow</name>
    <dbReference type="NCBI Taxonomy" id="28743"/>
    <lineage>
        <taxon>Eukaryota</taxon>
        <taxon>Metazoa</taxon>
        <taxon>Chordata</taxon>
        <taxon>Craniata</taxon>
        <taxon>Vertebrata</taxon>
        <taxon>Euteleostomi</taxon>
        <taxon>Actinopterygii</taxon>
        <taxon>Neopterygii</taxon>
        <taxon>Teleostei</taxon>
        <taxon>Neoteleostei</taxon>
        <taxon>Acanthomorphata</taxon>
        <taxon>Ovalentaria</taxon>
        <taxon>Atherinomorphae</taxon>
        <taxon>Cyprinodontiformes</taxon>
        <taxon>Cyprinodontidae</taxon>
        <taxon>Cyprinodon</taxon>
    </lineage>
</organism>
<dbReference type="Proteomes" id="UP000265020">
    <property type="component" value="Unassembled WGS sequence"/>
</dbReference>
<protein>
    <recommendedName>
        <fullName evidence="1">CARD domain-containing protein</fullName>
    </recommendedName>
</protein>
<dbReference type="InterPro" id="IPR002398">
    <property type="entry name" value="Pept_C14"/>
</dbReference>
<dbReference type="InterPro" id="IPR001315">
    <property type="entry name" value="CARD"/>
</dbReference>
<dbReference type="STRING" id="28743.ENSCVAP00000003282"/>
<accession>A0A3Q2CEC8</accession>
<dbReference type="GO" id="GO:0072557">
    <property type="term" value="C:IPAF inflammasome complex"/>
    <property type="evidence" value="ECO:0007669"/>
    <property type="project" value="TreeGrafter"/>
</dbReference>
<dbReference type="GO" id="GO:0050727">
    <property type="term" value="P:regulation of inflammatory response"/>
    <property type="evidence" value="ECO:0007669"/>
    <property type="project" value="TreeGrafter"/>
</dbReference>
<dbReference type="GO" id="GO:0097169">
    <property type="term" value="C:AIM2 inflammasome complex"/>
    <property type="evidence" value="ECO:0007669"/>
    <property type="project" value="TreeGrafter"/>
</dbReference>
<dbReference type="SUPFAM" id="SSF47986">
    <property type="entry name" value="DEATH domain"/>
    <property type="match status" value="1"/>
</dbReference>
<reference evidence="2" key="1">
    <citation type="submission" date="2025-08" db="UniProtKB">
        <authorList>
            <consortium name="Ensembl"/>
        </authorList>
    </citation>
    <scope>IDENTIFICATION</scope>
</reference>
<dbReference type="GO" id="GO:0006508">
    <property type="term" value="P:proteolysis"/>
    <property type="evidence" value="ECO:0007669"/>
    <property type="project" value="InterPro"/>
</dbReference>
<feature type="domain" description="CARD" evidence="1">
    <location>
        <begin position="6"/>
        <end position="91"/>
    </location>
</feature>
<dbReference type="GeneTree" id="ENSGT00990000203749"/>
<dbReference type="AlphaFoldDB" id="A0A3Q2CEC8"/>
<dbReference type="Ensembl" id="ENSCVAT00000010295.1">
    <property type="protein sequence ID" value="ENSCVAP00000003282.1"/>
    <property type="gene ID" value="ENSCVAG00000004455.1"/>
</dbReference>
<keyword evidence="3" id="KW-1185">Reference proteome</keyword>
<dbReference type="GO" id="GO:0072559">
    <property type="term" value="C:NLRP3 inflammasome complex"/>
    <property type="evidence" value="ECO:0007669"/>
    <property type="project" value="TreeGrafter"/>
</dbReference>
<reference evidence="2" key="2">
    <citation type="submission" date="2025-09" db="UniProtKB">
        <authorList>
            <consortium name="Ensembl"/>
        </authorList>
    </citation>
    <scope>IDENTIFICATION</scope>
</reference>
<dbReference type="PANTHER" id="PTHR47901">
    <property type="entry name" value="CASPASE RECRUITMENT DOMAIN-CONTAINING PROTEIN 18"/>
    <property type="match status" value="1"/>
</dbReference>
<dbReference type="OMA" id="RIMIESM"/>